<keyword evidence="17" id="KW-1185">Reference proteome</keyword>
<dbReference type="FunFam" id="2.60.40.1480:FF:000001">
    <property type="entry name" value="Coatomer subunit gamma"/>
    <property type="match status" value="1"/>
</dbReference>
<evidence type="ECO:0000259" key="15">
    <source>
        <dbReference type="Pfam" id="PF08752"/>
    </source>
</evidence>
<dbReference type="SUPFAM" id="SSF49348">
    <property type="entry name" value="Clathrin adaptor appendage domain"/>
    <property type="match status" value="1"/>
</dbReference>
<dbReference type="Proteomes" id="UP000887540">
    <property type="component" value="Unplaced"/>
</dbReference>
<dbReference type="FunFam" id="1.25.10.10:FF:000038">
    <property type="entry name" value="Coatomer subunit gamma"/>
    <property type="match status" value="1"/>
</dbReference>
<feature type="region of interest" description="Disordered" evidence="13">
    <location>
        <begin position="19"/>
        <end position="38"/>
    </location>
</feature>
<dbReference type="GO" id="GO:0009306">
    <property type="term" value="P:protein secretion"/>
    <property type="evidence" value="ECO:0007669"/>
    <property type="project" value="TreeGrafter"/>
</dbReference>
<evidence type="ECO:0000256" key="5">
    <source>
        <dbReference type="ARBA" id="ARBA00022490"/>
    </source>
</evidence>
<dbReference type="GO" id="GO:0005198">
    <property type="term" value="F:structural molecule activity"/>
    <property type="evidence" value="ECO:0007669"/>
    <property type="project" value="InterPro"/>
</dbReference>
<comment type="similarity">
    <text evidence="2 12">Belongs to the COPG family.</text>
</comment>
<dbReference type="PANTHER" id="PTHR10261:SF0">
    <property type="entry name" value="COATOMER SUBUNIT GAMMA-2"/>
    <property type="match status" value="1"/>
</dbReference>
<dbReference type="InterPro" id="IPR012295">
    <property type="entry name" value="TBP_dom_sf"/>
</dbReference>
<feature type="domain" description="Coatomer subunit gamma C-terminal" evidence="16">
    <location>
        <begin position="783"/>
        <end position="898"/>
    </location>
</feature>
<keyword evidence="5 12" id="KW-0963">Cytoplasm</keyword>
<sequence>MNHFIKALDRTIFTLSHPRKMRKDNKKDEEASSGNPFANLDKTTVVQEARAFNETPINARKCNAILCKLLYLLQHGETISRTEATDTFFAITKLWQSKDATLRRLVYLAIKDLCNVADDVIIVTSSLTKDMTGKEDMYRAAAIRALCRITDSGMLQAIERYMKQAIVDKVPAVASAALVSSLHMLKKSPDVVRRWANEVQEAVSSDNHMVQFHALGLLYHIRSSDRLAVNKLVQKFGKSGLRSPYALCYLIRIAAKLVEENENGSDKSAFQFIESCLRHKNEIVIYEAASAIVKLPNITSGDLASAVSVLQLFCSSPKPAMRFAAVRTLNKISINYPQAVISCNVDLEQLITDQNRSIATLAITTLLKTGAEASVERLMKQISSFVSEISDEFKIVVIEAIRSLCMRYPRKHATMMNFLATMLRDEGGFEYKKSIVDTLITIVEENPEAKELGLSHLCEFIEDCEHTTLATRVLHLLGREGPSTQNPSRYIRFIYNRVILESTQVRAAAVTALAKFGAQCPQLRTSIEVLLKRCLLDTDDEVRDRATFYLAVLRKGNSAVMADYILNALQVSVVGLERALEQYVKGGHFEKPFDLKQVPVSAQPITSTETKKSALSVEAPVKKEEKIKASRHDIYAQQIAAIPQFSHLGPLFRSSQPVELTEAVTEYTVSMIKHTFNENILLQFDCKNTLNDQLLENVIVELEPQNEDGWKIEKILPLASLPYAQLGTTYTLLQLPEDGGVTGTFNATLKFQVKDVDPTTGEPESDEHYDDSYVLEEVEISVADHVQALNKANFSASWEQMGETNQVDETYALSTVNTLQDAVQNLLKYLGMGACERSDKIPEGKSSHTLFLSGRFRGGVEILAKARLALDPIDQTVTMNIIVRSEDSSVSELIGNAIA</sequence>
<dbReference type="Gene3D" id="3.30.310.10">
    <property type="entry name" value="TATA-Binding Protein"/>
    <property type="match status" value="1"/>
</dbReference>
<keyword evidence="11 12" id="KW-0968">Cytoplasmic vesicle</keyword>
<keyword evidence="6" id="KW-0677">Repeat</keyword>
<comment type="subunit">
    <text evidence="3">Oligomeric complex that consists of at least the alpha, beta, beta', gamma, delta, epsilon and zeta subunits.</text>
</comment>
<dbReference type="Pfam" id="PF16381">
    <property type="entry name" value="Coatomer_g_Cpla"/>
    <property type="match status" value="1"/>
</dbReference>
<dbReference type="GO" id="GO:0006886">
    <property type="term" value="P:intracellular protein transport"/>
    <property type="evidence" value="ECO:0007669"/>
    <property type="project" value="InterPro"/>
</dbReference>
<keyword evidence="4 12" id="KW-0813">Transport</keyword>
<protein>
    <recommendedName>
        <fullName evidence="12">Coatomer subunit gamma</fullName>
    </recommendedName>
</protein>
<evidence type="ECO:0000256" key="4">
    <source>
        <dbReference type="ARBA" id="ARBA00022448"/>
    </source>
</evidence>
<dbReference type="InterPro" id="IPR002553">
    <property type="entry name" value="Clathrin/coatomer_adapt-like_N"/>
</dbReference>
<dbReference type="WBParaSite" id="ACRNAN_scaffold5619.g26614.t1">
    <property type="protein sequence ID" value="ACRNAN_scaffold5619.g26614.t1"/>
    <property type="gene ID" value="ACRNAN_scaffold5619.g26614"/>
</dbReference>
<keyword evidence="9 12" id="KW-0333">Golgi apparatus</keyword>
<evidence type="ECO:0000256" key="6">
    <source>
        <dbReference type="ARBA" id="ARBA00022737"/>
    </source>
</evidence>
<evidence type="ECO:0000256" key="1">
    <source>
        <dbReference type="ARBA" id="ARBA00004255"/>
    </source>
</evidence>
<comment type="function">
    <text evidence="12">The coatomer is a cytosolic protein complex that binds to dilysine motifs and reversibly associates with Golgi non-clathrin-coated vesicles, which further mediate biosynthetic protein transport from the ER, via the Golgi up to the trans Golgi network. Coatomer complex is required for budding from Golgi membranes, and is essential for the retrograde Golgi-to-ER transport of dilysine-tagged proteins.</text>
</comment>
<evidence type="ECO:0000256" key="12">
    <source>
        <dbReference type="PIRNR" id="PIRNR037093"/>
    </source>
</evidence>
<dbReference type="FunFam" id="3.30.310.10:FF:000011">
    <property type="entry name" value="Coatomer subunit gamma"/>
    <property type="match status" value="1"/>
</dbReference>
<evidence type="ECO:0000256" key="7">
    <source>
        <dbReference type="ARBA" id="ARBA00022892"/>
    </source>
</evidence>
<organism evidence="17 18">
    <name type="scientific">Acrobeloides nanus</name>
    <dbReference type="NCBI Taxonomy" id="290746"/>
    <lineage>
        <taxon>Eukaryota</taxon>
        <taxon>Metazoa</taxon>
        <taxon>Ecdysozoa</taxon>
        <taxon>Nematoda</taxon>
        <taxon>Chromadorea</taxon>
        <taxon>Rhabditida</taxon>
        <taxon>Tylenchina</taxon>
        <taxon>Cephalobomorpha</taxon>
        <taxon>Cephaloboidea</taxon>
        <taxon>Cephalobidae</taxon>
        <taxon>Acrobeloides</taxon>
    </lineage>
</organism>
<dbReference type="InterPro" id="IPR017106">
    <property type="entry name" value="Coatomer_gsu"/>
</dbReference>
<dbReference type="Pfam" id="PF08752">
    <property type="entry name" value="COP-gamma_platf"/>
    <property type="match status" value="1"/>
</dbReference>
<evidence type="ECO:0000256" key="9">
    <source>
        <dbReference type="ARBA" id="ARBA00023034"/>
    </source>
</evidence>
<dbReference type="PIRSF" id="PIRSF037093">
    <property type="entry name" value="Coatomer_gamma_subunit"/>
    <property type="match status" value="1"/>
</dbReference>
<dbReference type="InterPro" id="IPR032154">
    <property type="entry name" value="Coatomer_g_Cpla"/>
</dbReference>
<dbReference type="GO" id="GO:0005793">
    <property type="term" value="C:endoplasmic reticulum-Golgi intermediate compartment"/>
    <property type="evidence" value="ECO:0007669"/>
    <property type="project" value="TreeGrafter"/>
</dbReference>
<evidence type="ECO:0000256" key="2">
    <source>
        <dbReference type="ARBA" id="ARBA00010720"/>
    </source>
</evidence>
<dbReference type="SUPFAM" id="SSF48371">
    <property type="entry name" value="ARM repeat"/>
    <property type="match status" value="1"/>
</dbReference>
<dbReference type="InterPro" id="IPR011989">
    <property type="entry name" value="ARM-like"/>
</dbReference>
<dbReference type="GO" id="GO:0006888">
    <property type="term" value="P:endoplasmic reticulum to Golgi vesicle-mediated transport"/>
    <property type="evidence" value="ECO:0007669"/>
    <property type="project" value="TreeGrafter"/>
</dbReference>
<dbReference type="InterPro" id="IPR013041">
    <property type="entry name" value="Clathrin_app_Ig-like_sf"/>
</dbReference>
<feature type="domain" description="Clathrin/coatomer adaptor adaptin-like N-terminal" evidence="14">
    <location>
        <begin position="42"/>
        <end position="556"/>
    </location>
</feature>
<dbReference type="PANTHER" id="PTHR10261">
    <property type="entry name" value="COATOMER SUBUNIT GAMMA"/>
    <property type="match status" value="1"/>
</dbReference>
<keyword evidence="8 12" id="KW-0653">Protein transport</keyword>
<dbReference type="InterPro" id="IPR016024">
    <property type="entry name" value="ARM-type_fold"/>
</dbReference>
<keyword evidence="10 12" id="KW-0472">Membrane</keyword>
<dbReference type="GO" id="GO:0030126">
    <property type="term" value="C:COPI vesicle coat"/>
    <property type="evidence" value="ECO:0007669"/>
    <property type="project" value="InterPro"/>
</dbReference>
<dbReference type="InterPro" id="IPR013040">
    <property type="entry name" value="Coatomer_gsu_app_Ig-like_dom"/>
</dbReference>
<evidence type="ECO:0000256" key="13">
    <source>
        <dbReference type="SAM" id="MobiDB-lite"/>
    </source>
</evidence>
<evidence type="ECO:0000256" key="8">
    <source>
        <dbReference type="ARBA" id="ARBA00022927"/>
    </source>
</evidence>
<evidence type="ECO:0000256" key="3">
    <source>
        <dbReference type="ARBA" id="ARBA00011775"/>
    </source>
</evidence>
<evidence type="ECO:0000313" key="17">
    <source>
        <dbReference type="Proteomes" id="UP000887540"/>
    </source>
</evidence>
<evidence type="ECO:0000259" key="14">
    <source>
        <dbReference type="Pfam" id="PF01602"/>
    </source>
</evidence>
<reference evidence="18" key="1">
    <citation type="submission" date="2022-11" db="UniProtKB">
        <authorList>
            <consortium name="WormBaseParasite"/>
        </authorList>
    </citation>
    <scope>IDENTIFICATION</scope>
</reference>
<dbReference type="AlphaFoldDB" id="A0A914E4X4"/>
<dbReference type="Pfam" id="PF01602">
    <property type="entry name" value="Adaptin_N"/>
    <property type="match status" value="1"/>
</dbReference>
<feature type="domain" description="Coatomer gamma subunit appendage Ig-like subdomain" evidence="15">
    <location>
        <begin position="634"/>
        <end position="781"/>
    </location>
</feature>
<dbReference type="FunFam" id="1.25.10.10:FF:000071">
    <property type="entry name" value="Coatomer subunit gamma"/>
    <property type="match status" value="1"/>
</dbReference>
<accession>A0A914E4X4</accession>
<dbReference type="InterPro" id="IPR009028">
    <property type="entry name" value="Coatomer/calthrin_app_sub_C"/>
</dbReference>
<evidence type="ECO:0000256" key="10">
    <source>
        <dbReference type="ARBA" id="ARBA00023136"/>
    </source>
</evidence>
<name>A0A914E4X4_9BILA</name>
<dbReference type="GO" id="GO:0000139">
    <property type="term" value="C:Golgi membrane"/>
    <property type="evidence" value="ECO:0007669"/>
    <property type="project" value="UniProtKB-SubCell"/>
</dbReference>
<dbReference type="Gene3D" id="2.60.40.1480">
    <property type="entry name" value="Coatomer, gamma subunit, appendage domain"/>
    <property type="match status" value="1"/>
</dbReference>
<dbReference type="GO" id="GO:0072384">
    <property type="term" value="P:organelle transport along microtubule"/>
    <property type="evidence" value="ECO:0007669"/>
    <property type="project" value="TreeGrafter"/>
</dbReference>
<dbReference type="Gene3D" id="1.25.10.10">
    <property type="entry name" value="Leucine-rich Repeat Variant"/>
    <property type="match status" value="2"/>
</dbReference>
<dbReference type="SUPFAM" id="SSF55711">
    <property type="entry name" value="Subdomain of clathrin and coatomer appendage domain"/>
    <property type="match status" value="1"/>
</dbReference>
<dbReference type="GO" id="GO:0006891">
    <property type="term" value="P:intra-Golgi vesicle-mediated transport"/>
    <property type="evidence" value="ECO:0007669"/>
    <property type="project" value="TreeGrafter"/>
</dbReference>
<keyword evidence="7 12" id="KW-0931">ER-Golgi transport</keyword>
<dbReference type="InterPro" id="IPR037067">
    <property type="entry name" value="Coatomer_gsu_app_sf"/>
</dbReference>
<comment type="subcellular location">
    <subcellularLocation>
        <location evidence="12">Cytoplasm</location>
    </subcellularLocation>
    <subcellularLocation>
        <location evidence="1 12">Golgi apparatus membrane</location>
        <topology evidence="1 12">Peripheral membrane protein</topology>
        <orientation evidence="1 12">Cytoplasmic side</orientation>
    </subcellularLocation>
    <subcellularLocation>
        <location evidence="12">Cytoplasmic vesicle</location>
        <location evidence="12">COPI-coated vesicle membrane</location>
        <topology evidence="12">Peripheral membrane protein</topology>
        <orientation evidence="12">Cytoplasmic side</orientation>
    </subcellularLocation>
</comment>
<proteinExistence type="inferred from homology"/>
<evidence type="ECO:0000256" key="11">
    <source>
        <dbReference type="ARBA" id="ARBA00023329"/>
    </source>
</evidence>
<dbReference type="GO" id="GO:0005783">
    <property type="term" value="C:endoplasmic reticulum"/>
    <property type="evidence" value="ECO:0007669"/>
    <property type="project" value="TreeGrafter"/>
</dbReference>
<evidence type="ECO:0000313" key="18">
    <source>
        <dbReference type="WBParaSite" id="ACRNAN_scaffold5619.g26614.t1"/>
    </source>
</evidence>
<evidence type="ECO:0000259" key="16">
    <source>
        <dbReference type="Pfam" id="PF16381"/>
    </source>
</evidence>